<dbReference type="PANTHER" id="PTHR43884:SF12">
    <property type="entry name" value="ISOVALERYL-COA DEHYDROGENASE, MITOCHONDRIAL-RELATED"/>
    <property type="match status" value="1"/>
</dbReference>
<dbReference type="InterPro" id="IPR006091">
    <property type="entry name" value="Acyl-CoA_Oxase/DH_mid-dom"/>
</dbReference>
<dbReference type="InterPro" id="IPR009100">
    <property type="entry name" value="AcylCoA_DH/oxidase_NM_dom_sf"/>
</dbReference>
<evidence type="ECO:0000259" key="9">
    <source>
        <dbReference type="Pfam" id="PF02771"/>
    </source>
</evidence>
<evidence type="ECO:0000256" key="2">
    <source>
        <dbReference type="ARBA" id="ARBA00009347"/>
    </source>
</evidence>
<dbReference type="Pfam" id="PF02771">
    <property type="entry name" value="Acyl-CoA_dh_N"/>
    <property type="match status" value="1"/>
</dbReference>
<dbReference type="InterPro" id="IPR009075">
    <property type="entry name" value="AcylCo_DH/oxidase_C"/>
</dbReference>
<comment type="similarity">
    <text evidence="2 6">Belongs to the acyl-CoA dehydrogenase family.</text>
</comment>
<evidence type="ECO:0000259" key="7">
    <source>
        <dbReference type="Pfam" id="PF00441"/>
    </source>
</evidence>
<gene>
    <name evidence="10" type="ORF">EA472_03575</name>
</gene>
<keyword evidence="5 6" id="KW-0560">Oxidoreductase</keyword>
<name>A0A3N6MLM9_NATCH</name>
<comment type="caution">
    <text evidence="10">The sequence shown here is derived from an EMBL/GenBank/DDBJ whole genome shotgun (WGS) entry which is preliminary data.</text>
</comment>
<sequence>MYSLTDEQRLIFSECRRIATQEFASSAFTWHDEPPTENVELLADLELIGLNYPVELGGGGLSEFEVCLQIEAIGRICPDTAQSIYRRSMIAPRVIEMFGSESLKETYISEVTAGERSISVAISEPEAGSDVQNIRTQLTEDGDEFRLNGEKIWITQGESADSLVVWTRLPDSNMGVVVVDTDQPGVERETNYTNMAGETQTHFTFTDVSVPESHVVVSGKSAFKNMLRALNWERCASAMGCIAISLCAFDKAVDYAKTREQFGQPIAEFQGLRWKFADMAMQIQLARNMVYSTVVRAVENERPPDRLESSIAALYATEVCNSVVDEALQIHGANGYQQGHPLEYLYRLVRGKRIAAGTDEMLRNTIADAVLSDGLADTPDLLS</sequence>
<evidence type="ECO:0000256" key="4">
    <source>
        <dbReference type="ARBA" id="ARBA00022827"/>
    </source>
</evidence>
<dbReference type="FunFam" id="1.20.140.10:FF:000001">
    <property type="entry name" value="Acyl-CoA dehydrogenase"/>
    <property type="match status" value="1"/>
</dbReference>
<evidence type="ECO:0000256" key="1">
    <source>
        <dbReference type="ARBA" id="ARBA00001974"/>
    </source>
</evidence>
<dbReference type="EMBL" id="REFZ01000002">
    <property type="protein sequence ID" value="RQH02395.1"/>
    <property type="molecule type" value="Genomic_DNA"/>
</dbReference>
<feature type="domain" description="Acyl-CoA oxidase/dehydrogenase middle" evidence="8">
    <location>
        <begin position="120"/>
        <end position="208"/>
    </location>
</feature>
<comment type="cofactor">
    <cofactor evidence="1 6">
        <name>FAD</name>
        <dbReference type="ChEBI" id="CHEBI:57692"/>
    </cofactor>
</comment>
<keyword evidence="4 6" id="KW-0274">FAD</keyword>
<dbReference type="SUPFAM" id="SSF56645">
    <property type="entry name" value="Acyl-CoA dehydrogenase NM domain-like"/>
    <property type="match status" value="1"/>
</dbReference>
<dbReference type="SUPFAM" id="SSF47203">
    <property type="entry name" value="Acyl-CoA dehydrogenase C-terminal domain-like"/>
    <property type="match status" value="1"/>
</dbReference>
<dbReference type="Proteomes" id="UP000281431">
    <property type="component" value="Unassembled WGS sequence"/>
</dbReference>
<dbReference type="AlphaFoldDB" id="A0A3N6MLM9"/>
<keyword evidence="11" id="KW-1185">Reference proteome</keyword>
<keyword evidence="3 6" id="KW-0285">Flavoprotein</keyword>
<dbReference type="InterPro" id="IPR046373">
    <property type="entry name" value="Acyl-CoA_Oxase/DH_mid-dom_sf"/>
</dbReference>
<protein>
    <submittedName>
        <fullName evidence="10">Acyl-CoA dehydrogenase</fullName>
    </submittedName>
</protein>
<dbReference type="InterPro" id="IPR013786">
    <property type="entry name" value="AcylCoA_DH/ox_N"/>
</dbReference>
<dbReference type="Gene3D" id="1.20.140.10">
    <property type="entry name" value="Butyryl-CoA Dehydrogenase, subunit A, domain 3"/>
    <property type="match status" value="1"/>
</dbReference>
<accession>A0A3N6MLM9</accession>
<feature type="domain" description="Acyl-CoA dehydrogenase/oxidase N-terminal" evidence="9">
    <location>
        <begin position="5"/>
        <end position="115"/>
    </location>
</feature>
<evidence type="ECO:0000313" key="10">
    <source>
        <dbReference type="EMBL" id="RQH02395.1"/>
    </source>
</evidence>
<dbReference type="GO" id="GO:0050660">
    <property type="term" value="F:flavin adenine dinucleotide binding"/>
    <property type="evidence" value="ECO:0007669"/>
    <property type="project" value="InterPro"/>
</dbReference>
<dbReference type="Pfam" id="PF00441">
    <property type="entry name" value="Acyl-CoA_dh_1"/>
    <property type="match status" value="1"/>
</dbReference>
<organism evidence="10 11">
    <name type="scientific">Natrarchaeobius chitinivorans</name>
    <dbReference type="NCBI Taxonomy" id="1679083"/>
    <lineage>
        <taxon>Archaea</taxon>
        <taxon>Methanobacteriati</taxon>
        <taxon>Methanobacteriota</taxon>
        <taxon>Stenosarchaea group</taxon>
        <taxon>Halobacteria</taxon>
        <taxon>Halobacteriales</taxon>
        <taxon>Natrialbaceae</taxon>
        <taxon>Natrarchaeobius</taxon>
    </lineage>
</organism>
<dbReference type="GO" id="GO:0003995">
    <property type="term" value="F:acyl-CoA dehydrogenase activity"/>
    <property type="evidence" value="ECO:0007669"/>
    <property type="project" value="TreeGrafter"/>
</dbReference>
<dbReference type="InterPro" id="IPR036250">
    <property type="entry name" value="AcylCo_DH-like_C"/>
</dbReference>
<evidence type="ECO:0000256" key="3">
    <source>
        <dbReference type="ARBA" id="ARBA00022630"/>
    </source>
</evidence>
<dbReference type="PIRSF" id="PIRSF016578">
    <property type="entry name" value="HsaA"/>
    <property type="match status" value="1"/>
</dbReference>
<dbReference type="Gene3D" id="2.40.110.10">
    <property type="entry name" value="Butyryl-CoA Dehydrogenase, subunit A, domain 2"/>
    <property type="match status" value="1"/>
</dbReference>
<dbReference type="PANTHER" id="PTHR43884">
    <property type="entry name" value="ACYL-COA DEHYDROGENASE"/>
    <property type="match status" value="1"/>
</dbReference>
<feature type="domain" description="Acyl-CoA dehydrogenase/oxidase C-terminal" evidence="7">
    <location>
        <begin position="224"/>
        <end position="370"/>
    </location>
</feature>
<evidence type="ECO:0000256" key="6">
    <source>
        <dbReference type="RuleBase" id="RU362125"/>
    </source>
</evidence>
<proteinExistence type="inferred from homology"/>
<evidence type="ECO:0000313" key="11">
    <source>
        <dbReference type="Proteomes" id="UP000281431"/>
    </source>
</evidence>
<evidence type="ECO:0000259" key="8">
    <source>
        <dbReference type="Pfam" id="PF02770"/>
    </source>
</evidence>
<dbReference type="Gene3D" id="1.10.540.10">
    <property type="entry name" value="Acyl-CoA dehydrogenase/oxidase, N-terminal domain"/>
    <property type="match status" value="1"/>
</dbReference>
<dbReference type="Pfam" id="PF02770">
    <property type="entry name" value="Acyl-CoA_dh_M"/>
    <property type="match status" value="1"/>
</dbReference>
<reference evidence="10 11" key="1">
    <citation type="submission" date="2018-10" db="EMBL/GenBank/DDBJ databases">
        <title>Natrarchaeobius chitinivorans gen. nov., sp. nov., and Natrarchaeobius haloalkaliphilus sp. nov., alkaliphilic, chitin-utilizing haloarchaea from hypersaline alkaline lakes.</title>
        <authorList>
            <person name="Sorokin D.Y."/>
            <person name="Elcheninov A.G."/>
            <person name="Kostrikina N.A."/>
            <person name="Bale N.J."/>
            <person name="Sinninghe Damste J.S."/>
            <person name="Khijniak T.V."/>
            <person name="Kublanov I.V."/>
            <person name="Toshchakov S.V."/>
        </authorList>
    </citation>
    <scope>NUCLEOTIDE SEQUENCE [LARGE SCALE GENOMIC DNA]</scope>
    <source>
        <strain evidence="10 11">AArcht7</strain>
    </source>
</reference>
<dbReference type="OrthoDB" id="275197at2157"/>
<evidence type="ECO:0000256" key="5">
    <source>
        <dbReference type="ARBA" id="ARBA00023002"/>
    </source>
</evidence>
<dbReference type="CDD" id="cd00567">
    <property type="entry name" value="ACAD"/>
    <property type="match status" value="1"/>
</dbReference>
<dbReference type="InterPro" id="IPR037069">
    <property type="entry name" value="AcylCoA_DH/ox_N_sf"/>
</dbReference>